<sequence length="551" mass="60056">MKMPQNRSGPAERLPRLTSVLGAAIALCSSVNAAAFQFDTGIPELTTSWDNTLKYSNAFRLKGREDNVAAGPGTSVPNPNMDDGDRNFSSGLISNRVDLLSELDIRYEEVGARLSGAAWYDSVYNDSNDNDSPGTANALSVRNDRFTDDTRKLHGRKGELLDAFVYGSRDIGSTRLSGRLGQFTQIYGESLFFGANGIANAQSTVDLVKLQSVPGSQFKEILLPTQQVSGNWQLTDTISVGAYYQFEWNKTRLPGSGSYFSGGDFVGDGAESVYFPTGRLTRGASINARDSGQFGGQVKFSLDDWEFGLYAAKYHEKTPIFYFRPAALIPGNDDSYVNVYAEDVKVFGASFSTLVGEANVAGELSMRVDTPLAPTGGVVIAGMGADNDQHAAYPLGNSLHAQVSMINIYAGNSLWDGASLVGELAFNRRLSVKKNAELLDPNTTRDAYSLRFTFEPQYFQVLPGVDLQIPITVGYTPYGRSSVTPQAFSPEHGGDFTVALKADYQKAWYASLSYTNFFGDGGPIIDENNAYTFQQTLKDRDFVAFSIQRTF</sequence>
<name>A0A383RUY4_9PSED</name>
<keyword evidence="1" id="KW-0732">Signal</keyword>
<dbReference type="RefSeq" id="WP_208644533.1">
    <property type="nucleotide sequence ID" value="NZ_CBCSFL010000007.1"/>
</dbReference>
<evidence type="ECO:0000313" key="2">
    <source>
        <dbReference type="EMBL" id="SYX90464.1"/>
    </source>
</evidence>
<organism evidence="2 3">
    <name type="scientific">Pseudomonas reidholzensis</name>
    <dbReference type="NCBI Taxonomy" id="1785162"/>
    <lineage>
        <taxon>Bacteria</taxon>
        <taxon>Pseudomonadati</taxon>
        <taxon>Pseudomonadota</taxon>
        <taxon>Gammaproteobacteria</taxon>
        <taxon>Pseudomonadales</taxon>
        <taxon>Pseudomonadaceae</taxon>
        <taxon>Pseudomonas</taxon>
    </lineage>
</organism>
<dbReference type="Pfam" id="PF06980">
    <property type="entry name" value="DUF1302"/>
    <property type="match status" value="1"/>
</dbReference>
<feature type="chain" id="PRO_5016715600" description="DUF1302 domain-containing protein" evidence="1">
    <location>
        <begin position="34"/>
        <end position="551"/>
    </location>
</feature>
<dbReference type="EMBL" id="UNOZ01000019">
    <property type="protein sequence ID" value="SYX90464.1"/>
    <property type="molecule type" value="Genomic_DNA"/>
</dbReference>
<evidence type="ECO:0000256" key="1">
    <source>
        <dbReference type="SAM" id="SignalP"/>
    </source>
</evidence>
<evidence type="ECO:0000313" key="3">
    <source>
        <dbReference type="Proteomes" id="UP000263595"/>
    </source>
</evidence>
<keyword evidence="3" id="KW-1185">Reference proteome</keyword>
<accession>A0A383RUY4</accession>
<dbReference type="AlphaFoldDB" id="A0A383RUY4"/>
<evidence type="ECO:0008006" key="4">
    <source>
        <dbReference type="Google" id="ProtNLM"/>
    </source>
</evidence>
<reference evidence="3" key="1">
    <citation type="submission" date="2018-08" db="EMBL/GenBank/DDBJ databases">
        <authorList>
            <person name="Blom J."/>
        </authorList>
    </citation>
    <scope>NUCLEOTIDE SEQUENCE [LARGE SCALE GENOMIC DNA]</scope>
    <source>
        <strain evidence="3">CCOS 865</strain>
    </source>
</reference>
<gene>
    <name evidence="2" type="ORF">CCOS865_02731</name>
</gene>
<dbReference type="Proteomes" id="UP000263595">
    <property type="component" value="Unassembled WGS sequence"/>
</dbReference>
<proteinExistence type="predicted"/>
<dbReference type="InterPro" id="IPR010727">
    <property type="entry name" value="DUF1302"/>
</dbReference>
<feature type="signal peptide" evidence="1">
    <location>
        <begin position="1"/>
        <end position="33"/>
    </location>
</feature>
<protein>
    <recommendedName>
        <fullName evidence="4">DUF1302 domain-containing protein</fullName>
    </recommendedName>
</protein>